<evidence type="ECO:0000313" key="6">
    <source>
        <dbReference type="Proteomes" id="UP000207598"/>
    </source>
</evidence>
<dbReference type="InterPro" id="IPR000835">
    <property type="entry name" value="HTH_MarR-typ"/>
</dbReference>
<evidence type="ECO:0000256" key="2">
    <source>
        <dbReference type="ARBA" id="ARBA00023125"/>
    </source>
</evidence>
<keyword evidence="3" id="KW-0804">Transcription</keyword>
<dbReference type="OrthoDB" id="8906692at2"/>
<keyword evidence="6" id="KW-1185">Reference proteome</keyword>
<dbReference type="Proteomes" id="UP000207598">
    <property type="component" value="Unassembled WGS sequence"/>
</dbReference>
<feature type="domain" description="HTH marR-type" evidence="4">
    <location>
        <begin position="14"/>
        <end position="150"/>
    </location>
</feature>
<dbReference type="GO" id="GO:0003677">
    <property type="term" value="F:DNA binding"/>
    <property type="evidence" value="ECO:0007669"/>
    <property type="project" value="UniProtKB-KW"/>
</dbReference>
<keyword evidence="1" id="KW-0805">Transcription regulation</keyword>
<dbReference type="Pfam" id="PF01047">
    <property type="entry name" value="MarR"/>
    <property type="match status" value="1"/>
</dbReference>
<gene>
    <name evidence="5" type="ORF">MAA8898_01428</name>
</gene>
<dbReference type="RefSeq" id="WP_094020282.1">
    <property type="nucleotide sequence ID" value="NZ_FXYF01000003.1"/>
</dbReference>
<protein>
    <submittedName>
        <fullName evidence="5">DNA-binding transcriptional repressor MarR</fullName>
    </submittedName>
</protein>
<dbReference type="Gene3D" id="1.10.10.10">
    <property type="entry name" value="Winged helix-like DNA-binding domain superfamily/Winged helix DNA-binding domain"/>
    <property type="match status" value="1"/>
</dbReference>
<dbReference type="InterPro" id="IPR052067">
    <property type="entry name" value="Metal_resp_HTH_trans_reg"/>
</dbReference>
<dbReference type="PROSITE" id="PS50995">
    <property type="entry name" value="HTH_MARR_2"/>
    <property type="match status" value="1"/>
</dbReference>
<dbReference type="SMART" id="SM00347">
    <property type="entry name" value="HTH_MARR"/>
    <property type="match status" value="1"/>
</dbReference>
<dbReference type="AlphaFoldDB" id="A0A238K5V4"/>
<dbReference type="PANTHER" id="PTHR35790:SF4">
    <property type="entry name" value="HTH-TYPE TRANSCRIPTIONAL REGULATOR PCHR"/>
    <property type="match status" value="1"/>
</dbReference>
<evidence type="ECO:0000259" key="4">
    <source>
        <dbReference type="PROSITE" id="PS50995"/>
    </source>
</evidence>
<evidence type="ECO:0000256" key="3">
    <source>
        <dbReference type="ARBA" id="ARBA00023163"/>
    </source>
</evidence>
<name>A0A238K5V4_9RHOB</name>
<evidence type="ECO:0000313" key="5">
    <source>
        <dbReference type="EMBL" id="SMX38205.1"/>
    </source>
</evidence>
<reference evidence="5 6" key="1">
    <citation type="submission" date="2017-05" db="EMBL/GenBank/DDBJ databases">
        <authorList>
            <person name="Song R."/>
            <person name="Chenine A.L."/>
            <person name="Ruprecht R.M."/>
        </authorList>
    </citation>
    <scope>NUCLEOTIDE SEQUENCE [LARGE SCALE GENOMIC DNA]</scope>
    <source>
        <strain evidence="5 6">CECT 8898</strain>
    </source>
</reference>
<dbReference type="EMBL" id="FXYF01000003">
    <property type="protein sequence ID" value="SMX38205.1"/>
    <property type="molecule type" value="Genomic_DNA"/>
</dbReference>
<dbReference type="InterPro" id="IPR036388">
    <property type="entry name" value="WH-like_DNA-bd_sf"/>
</dbReference>
<dbReference type="InterPro" id="IPR036390">
    <property type="entry name" value="WH_DNA-bd_sf"/>
</dbReference>
<evidence type="ECO:0000256" key="1">
    <source>
        <dbReference type="ARBA" id="ARBA00023015"/>
    </source>
</evidence>
<keyword evidence="2 5" id="KW-0238">DNA-binding</keyword>
<proteinExistence type="predicted"/>
<organism evidence="5 6">
    <name type="scientific">Maliponia aquimaris</name>
    <dbReference type="NCBI Taxonomy" id="1673631"/>
    <lineage>
        <taxon>Bacteria</taxon>
        <taxon>Pseudomonadati</taxon>
        <taxon>Pseudomonadota</taxon>
        <taxon>Alphaproteobacteria</taxon>
        <taxon>Rhodobacterales</taxon>
        <taxon>Paracoccaceae</taxon>
        <taxon>Maliponia</taxon>
    </lineage>
</organism>
<dbReference type="GO" id="GO:0003700">
    <property type="term" value="F:DNA-binding transcription factor activity"/>
    <property type="evidence" value="ECO:0007669"/>
    <property type="project" value="InterPro"/>
</dbReference>
<dbReference type="PANTHER" id="PTHR35790">
    <property type="entry name" value="HTH-TYPE TRANSCRIPTIONAL REGULATOR PCHR"/>
    <property type="match status" value="1"/>
</dbReference>
<accession>A0A238K5V4</accession>
<sequence length="154" mass="17274">MTDEDVSTQVTPLEQFLTYRLARIQSKLTAKDSRMLRELAGITSTQWRIIAILGCHGLCTAAQLSRIATMDKGLISRTVKSLQAEGLISTTRKATDNRAMYLDLTVAGRDIFDRMMPRMQARQTALRAYLDGLPTDMLNRAFDCLERAAEDPAF</sequence>
<dbReference type="SUPFAM" id="SSF46785">
    <property type="entry name" value="Winged helix' DNA-binding domain"/>
    <property type="match status" value="1"/>
</dbReference>